<dbReference type="Gramene" id="Manes.17G020200.1.v8.1">
    <property type="protein sequence ID" value="Manes.17G020200.1.v8.1.CDS.1"/>
    <property type="gene ID" value="Manes.17G020200.v8.1"/>
</dbReference>
<reference evidence="2" key="1">
    <citation type="journal article" date="2016" name="Nat. Biotechnol.">
        <title>Sequencing wild and cultivated cassava and related species reveals extensive interspecific hybridization and genetic diversity.</title>
        <authorList>
            <person name="Bredeson J.V."/>
            <person name="Lyons J.B."/>
            <person name="Prochnik S.E."/>
            <person name="Wu G.A."/>
            <person name="Ha C.M."/>
            <person name="Edsinger-Gonzales E."/>
            <person name="Grimwood J."/>
            <person name="Schmutz J."/>
            <person name="Rabbi I.Y."/>
            <person name="Egesi C."/>
            <person name="Nauluvula P."/>
            <person name="Lebot V."/>
            <person name="Ndunguru J."/>
            <person name="Mkamilo G."/>
            <person name="Bart R.S."/>
            <person name="Setter T.L."/>
            <person name="Gleadow R.M."/>
            <person name="Kulakow P."/>
            <person name="Ferguson M.E."/>
            <person name="Rounsley S."/>
            <person name="Rokhsar D.S."/>
        </authorList>
    </citation>
    <scope>NUCLEOTIDE SEQUENCE [LARGE SCALE GENOMIC DNA]</scope>
    <source>
        <strain evidence="2">cv. AM560-2</strain>
    </source>
</reference>
<protein>
    <submittedName>
        <fullName evidence="1">Uncharacterized protein</fullName>
    </submittedName>
</protein>
<sequence length="102" mass="11858">MLWKGTIDKRYMILNLKHLPFFLNSFTASIMSSFDSLNVALQQHVHELEKQIEDERQVTSNHLEKLPLDLDSKIDRVRSSMMEKVTGLLFRGNLTLFPAPQN</sequence>
<gene>
    <name evidence="1" type="ORF">MANES_17G020200v8</name>
</gene>
<dbReference type="AlphaFoldDB" id="A0A2C9U4C9"/>
<keyword evidence="2" id="KW-1185">Reference proteome</keyword>
<comment type="caution">
    <text evidence="1">The sequence shown here is derived from an EMBL/GenBank/DDBJ whole genome shotgun (WGS) entry which is preliminary data.</text>
</comment>
<proteinExistence type="predicted"/>
<accession>A0A2C9U4C9</accession>
<organism evidence="1 2">
    <name type="scientific">Manihot esculenta</name>
    <name type="common">Cassava</name>
    <name type="synonym">Jatropha manihot</name>
    <dbReference type="NCBI Taxonomy" id="3983"/>
    <lineage>
        <taxon>Eukaryota</taxon>
        <taxon>Viridiplantae</taxon>
        <taxon>Streptophyta</taxon>
        <taxon>Embryophyta</taxon>
        <taxon>Tracheophyta</taxon>
        <taxon>Spermatophyta</taxon>
        <taxon>Magnoliopsida</taxon>
        <taxon>eudicotyledons</taxon>
        <taxon>Gunneridae</taxon>
        <taxon>Pentapetalae</taxon>
        <taxon>rosids</taxon>
        <taxon>fabids</taxon>
        <taxon>Malpighiales</taxon>
        <taxon>Euphorbiaceae</taxon>
        <taxon>Crotonoideae</taxon>
        <taxon>Manihoteae</taxon>
        <taxon>Manihot</taxon>
    </lineage>
</organism>
<dbReference type="EMBL" id="CM004403">
    <property type="protein sequence ID" value="OAY24493.1"/>
    <property type="molecule type" value="Genomic_DNA"/>
</dbReference>
<name>A0A2C9U4C9_MANES</name>
<evidence type="ECO:0000313" key="2">
    <source>
        <dbReference type="Proteomes" id="UP000091857"/>
    </source>
</evidence>
<evidence type="ECO:0000313" key="1">
    <source>
        <dbReference type="EMBL" id="OAY24493.1"/>
    </source>
</evidence>
<dbReference type="Proteomes" id="UP000091857">
    <property type="component" value="Chromosome 17"/>
</dbReference>